<evidence type="ECO:0000313" key="3">
    <source>
        <dbReference type="EMBL" id="PKK91364.1"/>
    </source>
</evidence>
<name>A0A2N1PSP8_9BACT</name>
<feature type="compositionally biased region" description="Basic and acidic residues" evidence="1">
    <location>
        <begin position="361"/>
        <end position="385"/>
    </location>
</feature>
<sequence length="616" mass="67641">MRHNRFYMALVMTILFLSTGPSMAGEMVFGTVQGKVIDSSGNFVRGASVSIGEQDRREVFRTDQGYTTMQVGRKEGLTDTYGDFEIKSVVTGYQPIVIRVGSRIRIKDMIVVERGVNEYNFTLPPDGKVSSNFFQSAVYGKVVDGNSRLPVSGVKMEINGKTAESGADGSFQVEWVPPGYHFIYGVREGYKDYVQRAEVRKGDNYFEIVMDPRKSQAIIASKVVDDVTGDPLSQVAVNVDNRKVYTSAEGSFQVMVEKGRHHVMEISHAGYDAYSSYVFAEQDQTLPAIVLKRKKYSASYSGDGSVAQASASSTTKKLESLRDRESFSPLPVSGTGDDSRDFRGPEENSHPDPCDTAQSGVEKRPRSIDWSTIEKSRSESGRSESGKSGSSHGRHSSRVAYREGEAPSISGVTGGFMLPDTRTNEKGKTALSTRFLRLASGDAKELVYSASVSHGVAENLEVGISSVRTEDESGGNLIRKDTDTSFFFKYRPLEYRNGQGLALGTSMSGDVLSPFASYGFPLSAGGRRSGDMSMLLRRNIQKGTSYNDYGVGMRVYLNNSFDLIMEGLRESLLDSSVYNLGFRYNGDNTLKLDLYASWLFDVKDINGVGAGLTWAF</sequence>
<feature type="region of interest" description="Disordered" evidence="1">
    <location>
        <begin position="300"/>
        <end position="425"/>
    </location>
</feature>
<dbReference type="InterPro" id="IPR008969">
    <property type="entry name" value="CarboxyPept-like_regulatory"/>
</dbReference>
<feature type="signal peptide" evidence="2">
    <location>
        <begin position="1"/>
        <end position="24"/>
    </location>
</feature>
<comment type="caution">
    <text evidence="3">The sequence shown here is derived from an EMBL/GenBank/DDBJ whole genome shotgun (WGS) entry which is preliminary data.</text>
</comment>
<dbReference type="AlphaFoldDB" id="A0A2N1PSP8"/>
<dbReference type="SUPFAM" id="SSF49464">
    <property type="entry name" value="Carboxypeptidase regulatory domain-like"/>
    <property type="match status" value="3"/>
</dbReference>
<feature type="chain" id="PRO_5014605895" description="PEGA domain-containing protein" evidence="2">
    <location>
        <begin position="25"/>
        <end position="616"/>
    </location>
</feature>
<protein>
    <recommendedName>
        <fullName evidence="5">PEGA domain-containing protein</fullName>
    </recommendedName>
</protein>
<evidence type="ECO:0000313" key="4">
    <source>
        <dbReference type="Proteomes" id="UP000233256"/>
    </source>
</evidence>
<feature type="compositionally biased region" description="Basic and acidic residues" evidence="1">
    <location>
        <begin position="316"/>
        <end position="326"/>
    </location>
</feature>
<gene>
    <name evidence="3" type="ORF">CVV64_06240</name>
</gene>
<organism evidence="3 4">
    <name type="scientific">Candidatus Wallbacteria bacterium HGW-Wallbacteria-1</name>
    <dbReference type="NCBI Taxonomy" id="2013854"/>
    <lineage>
        <taxon>Bacteria</taxon>
        <taxon>Candidatus Walliibacteriota</taxon>
    </lineage>
</organism>
<feature type="compositionally biased region" description="Polar residues" evidence="1">
    <location>
        <begin position="300"/>
        <end position="315"/>
    </location>
</feature>
<dbReference type="EMBL" id="PGXC01000003">
    <property type="protein sequence ID" value="PKK91364.1"/>
    <property type="molecule type" value="Genomic_DNA"/>
</dbReference>
<proteinExistence type="predicted"/>
<accession>A0A2N1PSP8</accession>
<dbReference type="Gene3D" id="2.60.40.1120">
    <property type="entry name" value="Carboxypeptidase-like, regulatory domain"/>
    <property type="match status" value="2"/>
</dbReference>
<evidence type="ECO:0000256" key="2">
    <source>
        <dbReference type="SAM" id="SignalP"/>
    </source>
</evidence>
<evidence type="ECO:0000256" key="1">
    <source>
        <dbReference type="SAM" id="MobiDB-lite"/>
    </source>
</evidence>
<dbReference type="Proteomes" id="UP000233256">
    <property type="component" value="Unassembled WGS sequence"/>
</dbReference>
<reference evidence="3 4" key="1">
    <citation type="journal article" date="2017" name="ISME J.">
        <title>Potential for microbial H2 and metal transformations associated with novel bacteria and archaea in deep terrestrial subsurface sediments.</title>
        <authorList>
            <person name="Hernsdorf A.W."/>
            <person name="Amano Y."/>
            <person name="Miyakawa K."/>
            <person name="Ise K."/>
            <person name="Suzuki Y."/>
            <person name="Anantharaman K."/>
            <person name="Probst A."/>
            <person name="Burstein D."/>
            <person name="Thomas B.C."/>
            <person name="Banfield J.F."/>
        </authorList>
    </citation>
    <scope>NUCLEOTIDE SEQUENCE [LARGE SCALE GENOMIC DNA]</scope>
    <source>
        <strain evidence="3">HGW-Wallbacteria-1</strain>
    </source>
</reference>
<feature type="compositionally biased region" description="Basic and acidic residues" evidence="1">
    <location>
        <begin position="337"/>
        <end position="353"/>
    </location>
</feature>
<keyword evidence="2" id="KW-0732">Signal</keyword>
<evidence type="ECO:0008006" key="5">
    <source>
        <dbReference type="Google" id="ProtNLM"/>
    </source>
</evidence>